<organism evidence="2 3">
    <name type="scientific">Fimbriiglobus ruber</name>
    <dbReference type="NCBI Taxonomy" id="1908690"/>
    <lineage>
        <taxon>Bacteria</taxon>
        <taxon>Pseudomonadati</taxon>
        <taxon>Planctomycetota</taxon>
        <taxon>Planctomycetia</taxon>
        <taxon>Gemmatales</taxon>
        <taxon>Gemmataceae</taxon>
        <taxon>Fimbriiglobus</taxon>
    </lineage>
</organism>
<name>A0A225D001_9BACT</name>
<dbReference type="EMBL" id="NIDE01000020">
    <property type="protein sequence ID" value="OWK34263.1"/>
    <property type="molecule type" value="Genomic_DNA"/>
</dbReference>
<keyword evidence="1" id="KW-0175">Coiled coil</keyword>
<feature type="coiled-coil region" evidence="1">
    <location>
        <begin position="10"/>
        <end position="40"/>
    </location>
</feature>
<dbReference type="Proteomes" id="UP000214646">
    <property type="component" value="Unassembled WGS sequence"/>
</dbReference>
<accession>A0A225D001</accession>
<proteinExistence type="predicted"/>
<evidence type="ECO:0000256" key="1">
    <source>
        <dbReference type="SAM" id="Coils"/>
    </source>
</evidence>
<dbReference type="RefSeq" id="WP_088260563.1">
    <property type="nucleotide sequence ID" value="NZ_NIDE01000020.1"/>
</dbReference>
<keyword evidence="3" id="KW-1185">Reference proteome</keyword>
<reference evidence="3" key="1">
    <citation type="submission" date="2017-06" db="EMBL/GenBank/DDBJ databases">
        <title>Genome analysis of Fimbriiglobus ruber SP5, the first member of the order Planctomycetales with confirmed chitinolytic capability.</title>
        <authorList>
            <person name="Ravin N.V."/>
            <person name="Rakitin A.L."/>
            <person name="Ivanova A.A."/>
            <person name="Beletsky A.V."/>
            <person name="Kulichevskaya I.S."/>
            <person name="Mardanov A.V."/>
            <person name="Dedysh S.N."/>
        </authorList>
    </citation>
    <scope>NUCLEOTIDE SEQUENCE [LARGE SCALE GENOMIC DNA]</scope>
    <source>
        <strain evidence="3">SP5</strain>
    </source>
</reference>
<protein>
    <submittedName>
        <fullName evidence="2">Uncharacterized protein</fullName>
    </submittedName>
</protein>
<evidence type="ECO:0000313" key="3">
    <source>
        <dbReference type="Proteomes" id="UP000214646"/>
    </source>
</evidence>
<comment type="caution">
    <text evidence="2">The sequence shown here is derived from an EMBL/GenBank/DDBJ whole genome shotgun (WGS) entry which is preliminary data.</text>
</comment>
<evidence type="ECO:0000313" key="2">
    <source>
        <dbReference type="EMBL" id="OWK34263.1"/>
    </source>
</evidence>
<dbReference type="OrthoDB" id="5117682at2"/>
<gene>
    <name evidence="2" type="ORF">FRUB_10234</name>
</gene>
<sequence>MGKLGPQQGYEFLIASAEGLEAEAAELRKKATAIREAETKAKPLADRLVYAAHSRCSCGAGLAYDPAHDDPTSPHHGPTFWDCSAIILGTADKSVKHTGRLPFAFYEVKSEGQPSAYGATTRPSHAMGDVA</sequence>
<dbReference type="AlphaFoldDB" id="A0A225D001"/>